<dbReference type="GO" id="GO:0030198">
    <property type="term" value="P:extracellular matrix organization"/>
    <property type="evidence" value="ECO:0007669"/>
    <property type="project" value="TreeGrafter"/>
</dbReference>
<proteinExistence type="predicted"/>
<evidence type="ECO:0000313" key="2">
    <source>
        <dbReference type="EMBL" id="ERE75822.1"/>
    </source>
</evidence>
<dbReference type="Proteomes" id="UP000030759">
    <property type="component" value="Unassembled WGS sequence"/>
</dbReference>
<dbReference type="AlphaFoldDB" id="A0A061I7I3"/>
<feature type="region of interest" description="Disordered" evidence="1">
    <location>
        <begin position="156"/>
        <end position="201"/>
    </location>
</feature>
<feature type="compositionally biased region" description="Polar residues" evidence="1">
    <location>
        <begin position="192"/>
        <end position="201"/>
    </location>
</feature>
<dbReference type="PANTHER" id="PTHR23197:SF10">
    <property type="entry name" value="TARGET OF NESH-SH3"/>
    <property type="match status" value="1"/>
</dbReference>
<accession>A0A061I7I3</accession>
<protein>
    <submittedName>
        <fullName evidence="2">Target of Nesh-SH3-like isoform 1</fullName>
    </submittedName>
</protein>
<dbReference type="PANTHER" id="PTHR23197">
    <property type="entry name" value="TARSH-RELATED FIBRONECTIN DOMAIN-CONTAINING"/>
    <property type="match status" value="1"/>
</dbReference>
<organism evidence="2 3">
    <name type="scientific">Cricetulus griseus</name>
    <name type="common">Chinese hamster</name>
    <name type="synonym">Cricetulus barabensis griseus</name>
    <dbReference type="NCBI Taxonomy" id="10029"/>
    <lineage>
        <taxon>Eukaryota</taxon>
        <taxon>Metazoa</taxon>
        <taxon>Chordata</taxon>
        <taxon>Craniata</taxon>
        <taxon>Vertebrata</taxon>
        <taxon>Euteleostomi</taxon>
        <taxon>Mammalia</taxon>
        <taxon>Eutheria</taxon>
        <taxon>Euarchontoglires</taxon>
        <taxon>Glires</taxon>
        <taxon>Rodentia</taxon>
        <taxon>Myomorpha</taxon>
        <taxon>Muroidea</taxon>
        <taxon>Cricetidae</taxon>
        <taxon>Cricetinae</taxon>
        <taxon>Cricetulus</taxon>
    </lineage>
</organism>
<evidence type="ECO:0000256" key="1">
    <source>
        <dbReference type="SAM" id="MobiDB-lite"/>
    </source>
</evidence>
<name>A0A061I7I3_CRIGR</name>
<dbReference type="EMBL" id="KE675338">
    <property type="protein sequence ID" value="ERE75822.1"/>
    <property type="molecule type" value="Genomic_DNA"/>
</dbReference>
<evidence type="ECO:0000313" key="3">
    <source>
        <dbReference type="Proteomes" id="UP000030759"/>
    </source>
</evidence>
<reference evidence="3" key="1">
    <citation type="journal article" date="2013" name="Nat. Biotechnol.">
        <title>Chinese hamster genome sequenced from sorted chromosomes.</title>
        <authorList>
            <person name="Brinkrolf K."/>
            <person name="Rupp O."/>
            <person name="Laux H."/>
            <person name="Kollin F."/>
            <person name="Ernst W."/>
            <person name="Linke B."/>
            <person name="Kofler R."/>
            <person name="Romand S."/>
            <person name="Hesse F."/>
            <person name="Budach W.E."/>
            <person name="Galosy S."/>
            <person name="Muller D."/>
            <person name="Noll T."/>
            <person name="Wienberg J."/>
            <person name="Jostock T."/>
            <person name="Leonard M."/>
            <person name="Grillari J."/>
            <person name="Tauch A."/>
            <person name="Goesmann A."/>
            <person name="Helk B."/>
            <person name="Mott J.E."/>
            <person name="Puhler A."/>
            <person name="Borth N."/>
        </authorList>
    </citation>
    <scope>NUCLEOTIDE SEQUENCE [LARGE SCALE GENOMIC DNA]</scope>
    <source>
        <strain evidence="3">17A/GY</strain>
    </source>
</reference>
<dbReference type="GO" id="GO:0010811">
    <property type="term" value="P:positive regulation of cell-substrate adhesion"/>
    <property type="evidence" value="ECO:0007669"/>
    <property type="project" value="TreeGrafter"/>
</dbReference>
<sequence length="201" mass="21734">MVMLRAHDGCSIFNNSGTMIQNVTHKASTKAPDKTPFGGTILVHLIIPGLNDSMVKLPTSIMLEISDALKAQLDKNETLALPVESKTPEVEKVAAQPVTVLSEKTPETAHSVLIPEFELPLSTLAPKRFPEFPKTKTTAFPLEKPGDILVSSEEQWVSPGAKTSEDSKFVQPQTAPSEASFDPQNVKIFTSPEVQPTTTGN</sequence>
<gene>
    <name evidence="2" type="ORF">H671_4g12337</name>
</gene>